<evidence type="ECO:0000256" key="4">
    <source>
        <dbReference type="ARBA" id="ARBA00023136"/>
    </source>
</evidence>
<evidence type="ECO:0000256" key="5">
    <source>
        <dbReference type="SAM" id="Phobius"/>
    </source>
</evidence>
<dbReference type="AlphaFoldDB" id="A0A9X3B842"/>
<keyword evidence="3 5" id="KW-1133">Transmembrane helix</keyword>
<keyword evidence="2 5" id="KW-0812">Transmembrane</keyword>
<dbReference type="EMBL" id="JAOTIF010000009">
    <property type="protein sequence ID" value="MCU7550100.1"/>
    <property type="molecule type" value="Genomic_DNA"/>
</dbReference>
<feature type="transmembrane region" description="Helical" evidence="5">
    <location>
        <begin position="118"/>
        <end position="138"/>
    </location>
</feature>
<feature type="domain" description="HTTM-like" evidence="6">
    <location>
        <begin position="11"/>
        <end position="281"/>
    </location>
</feature>
<keyword evidence="4 5" id="KW-0472">Membrane</keyword>
<evidence type="ECO:0000256" key="3">
    <source>
        <dbReference type="ARBA" id="ARBA00022989"/>
    </source>
</evidence>
<feature type="transmembrane region" description="Helical" evidence="5">
    <location>
        <begin position="346"/>
        <end position="365"/>
    </location>
</feature>
<sequence>MILLEKFLFQSYNTSTKHLAIYRIIYCVFIIVFTGLPSFNWLSNYFNYFFSPPKLSIANLFDSFPNQSFFTFLSVINIISFFFIFWGIWTKYSSIIFTCTYILGSNFVFSFGKIDHGILLYITPLFLGLAGWGRYYSFDNWRRKTTHSEEDTASTDRKTFIISVLALMIGFSFFTAGIVKAYGGWWKWNVEAVRFHLYDHYYSWERVKYLANFFIKIDNHLFWKLLDYLTLSFEIGFLLSVVHRNIFKYFLSAAVIFHCFVLLMFNITFAANLIVYLLFIDWEKFRYPSFINKPNQSTNYKIKIIAFLISLSLLFCWIYKALNVHDTSDYPSIIGITMNLLSKPDISTILIFLLSIPTLAFILFIQWKMDIKTTQ</sequence>
<organism evidence="7 8">
    <name type="scientific">Paraflavisolibacter caeni</name>
    <dbReference type="NCBI Taxonomy" id="2982496"/>
    <lineage>
        <taxon>Bacteria</taxon>
        <taxon>Pseudomonadati</taxon>
        <taxon>Bacteroidota</taxon>
        <taxon>Chitinophagia</taxon>
        <taxon>Chitinophagales</taxon>
        <taxon>Chitinophagaceae</taxon>
        <taxon>Paraflavisolibacter</taxon>
    </lineage>
</organism>
<evidence type="ECO:0000256" key="1">
    <source>
        <dbReference type="ARBA" id="ARBA00004127"/>
    </source>
</evidence>
<evidence type="ECO:0000313" key="8">
    <source>
        <dbReference type="Proteomes" id="UP001155483"/>
    </source>
</evidence>
<feature type="transmembrane region" description="Helical" evidence="5">
    <location>
        <begin position="20"/>
        <end position="42"/>
    </location>
</feature>
<comment type="caution">
    <text evidence="7">The sequence shown here is derived from an EMBL/GenBank/DDBJ whole genome shotgun (WGS) entry which is preliminary data.</text>
</comment>
<comment type="subcellular location">
    <subcellularLocation>
        <location evidence="1">Endomembrane system</location>
        <topology evidence="1">Multi-pass membrane protein</topology>
    </subcellularLocation>
</comment>
<reference evidence="7" key="2">
    <citation type="submission" date="2023-04" db="EMBL/GenBank/DDBJ databases">
        <title>Paracnuella aquatica gen. nov., sp. nov., a member of the family Chitinophagaceae isolated from a hot spring.</title>
        <authorList>
            <person name="Wang C."/>
        </authorList>
    </citation>
    <scope>NUCLEOTIDE SEQUENCE</scope>
    <source>
        <strain evidence="7">LB-8</strain>
    </source>
</reference>
<evidence type="ECO:0000259" key="6">
    <source>
        <dbReference type="SMART" id="SM00752"/>
    </source>
</evidence>
<feature type="transmembrane region" description="Helical" evidence="5">
    <location>
        <begin position="300"/>
        <end position="322"/>
    </location>
</feature>
<accession>A0A9X3B842</accession>
<feature type="transmembrane region" description="Helical" evidence="5">
    <location>
        <begin position="69"/>
        <end position="88"/>
    </location>
</feature>
<keyword evidence="8" id="KW-1185">Reference proteome</keyword>
<dbReference type="SMART" id="SM00752">
    <property type="entry name" value="HTTM"/>
    <property type="match status" value="1"/>
</dbReference>
<gene>
    <name evidence="7" type="ORF">OCK74_13335</name>
</gene>
<reference evidence="7" key="1">
    <citation type="submission" date="2022-09" db="EMBL/GenBank/DDBJ databases">
        <authorList>
            <person name="Yuan C."/>
            <person name="Ke Z."/>
        </authorList>
    </citation>
    <scope>NUCLEOTIDE SEQUENCE</scope>
    <source>
        <strain evidence="7">LB-8</strain>
    </source>
</reference>
<protein>
    <recommendedName>
        <fullName evidence="6">HTTM-like domain-containing protein</fullName>
    </recommendedName>
</protein>
<dbReference type="InterPro" id="IPR011020">
    <property type="entry name" value="HTTM-like"/>
</dbReference>
<dbReference type="GO" id="GO:0012505">
    <property type="term" value="C:endomembrane system"/>
    <property type="evidence" value="ECO:0007669"/>
    <property type="project" value="UniProtKB-SubCell"/>
</dbReference>
<feature type="transmembrane region" description="Helical" evidence="5">
    <location>
        <begin position="249"/>
        <end position="279"/>
    </location>
</feature>
<feature type="transmembrane region" description="Helical" evidence="5">
    <location>
        <begin position="159"/>
        <end position="179"/>
    </location>
</feature>
<feature type="transmembrane region" description="Helical" evidence="5">
    <location>
        <begin position="95"/>
        <end position="112"/>
    </location>
</feature>
<evidence type="ECO:0000256" key="2">
    <source>
        <dbReference type="ARBA" id="ARBA00022692"/>
    </source>
</evidence>
<name>A0A9X3B842_9BACT</name>
<evidence type="ECO:0000313" key="7">
    <source>
        <dbReference type="EMBL" id="MCU7550100.1"/>
    </source>
</evidence>
<dbReference type="Proteomes" id="UP001155483">
    <property type="component" value="Unassembled WGS sequence"/>
</dbReference>
<dbReference type="RefSeq" id="WP_279297540.1">
    <property type="nucleotide sequence ID" value="NZ_JAOTIF010000009.1"/>
</dbReference>
<proteinExistence type="predicted"/>